<dbReference type="AlphaFoldDB" id="A0A1I3W0P5"/>
<accession>A0A1I3W0P5</accession>
<keyword evidence="2" id="KW-0472">Membrane</keyword>
<name>A0A1I3W0P5_9PSEU</name>
<feature type="compositionally biased region" description="Pro residues" evidence="1">
    <location>
        <begin position="213"/>
        <end position="228"/>
    </location>
</feature>
<feature type="compositionally biased region" description="Acidic residues" evidence="1">
    <location>
        <begin position="244"/>
        <end position="253"/>
    </location>
</feature>
<dbReference type="RefSeq" id="WP_091509994.1">
    <property type="nucleotide sequence ID" value="NZ_CBDQZW010000023.1"/>
</dbReference>
<reference evidence="3 4" key="1">
    <citation type="submission" date="2016-10" db="EMBL/GenBank/DDBJ databases">
        <authorList>
            <person name="de Groot N.N."/>
        </authorList>
    </citation>
    <scope>NUCLEOTIDE SEQUENCE [LARGE SCALE GENOMIC DNA]</scope>
    <source>
        <strain evidence="3 4">DSM 44468</strain>
    </source>
</reference>
<proteinExistence type="predicted"/>
<evidence type="ECO:0000313" key="4">
    <source>
        <dbReference type="Proteomes" id="UP000199025"/>
    </source>
</evidence>
<sequence>MARFPRIFGAVLTLASAGLLLVSSFLPLVRLVQSVNGVPLLQMDRTGWGQVLAPGPGEPTISDDGKIHSPLYGIPVLVVAVGLVLAGVLALRVGRRAALAVSAAVAGAVVVALMLGMEIESALNFNDAQPAEPSTGNLSVYSIQPGFWFVVAAAATALAAAAVLLPHRRRVETEADDEGDEVQVSMLSADPEPGPSEGPTAAPERGWPSAPEATPPVPQGAAPEPSPPRVTGARWPAPGASALDGEDDLPAAR</sequence>
<keyword evidence="4" id="KW-1185">Reference proteome</keyword>
<organism evidence="3 4">
    <name type="scientific">Amycolatopsis sacchari</name>
    <dbReference type="NCBI Taxonomy" id="115433"/>
    <lineage>
        <taxon>Bacteria</taxon>
        <taxon>Bacillati</taxon>
        <taxon>Actinomycetota</taxon>
        <taxon>Actinomycetes</taxon>
        <taxon>Pseudonocardiales</taxon>
        <taxon>Pseudonocardiaceae</taxon>
        <taxon>Amycolatopsis</taxon>
    </lineage>
</organism>
<feature type="transmembrane region" description="Helical" evidence="2">
    <location>
        <begin position="72"/>
        <end position="91"/>
    </location>
</feature>
<evidence type="ECO:0000256" key="1">
    <source>
        <dbReference type="SAM" id="MobiDB-lite"/>
    </source>
</evidence>
<evidence type="ECO:0008006" key="5">
    <source>
        <dbReference type="Google" id="ProtNLM"/>
    </source>
</evidence>
<dbReference type="Proteomes" id="UP000199025">
    <property type="component" value="Unassembled WGS sequence"/>
</dbReference>
<protein>
    <recommendedName>
        <fullName evidence="5">Tryptophan-associated transmembrane protein (Trp_oprn_chp)</fullName>
    </recommendedName>
</protein>
<feature type="transmembrane region" description="Helical" evidence="2">
    <location>
        <begin position="98"/>
        <end position="117"/>
    </location>
</feature>
<evidence type="ECO:0000256" key="2">
    <source>
        <dbReference type="SAM" id="Phobius"/>
    </source>
</evidence>
<feature type="region of interest" description="Disordered" evidence="1">
    <location>
        <begin position="172"/>
        <end position="253"/>
    </location>
</feature>
<gene>
    <name evidence="3" type="ORF">SAMN05421835_11243</name>
</gene>
<feature type="transmembrane region" description="Helical" evidence="2">
    <location>
        <begin position="146"/>
        <end position="165"/>
    </location>
</feature>
<keyword evidence="2" id="KW-0812">Transmembrane</keyword>
<evidence type="ECO:0000313" key="3">
    <source>
        <dbReference type="EMBL" id="SFK01178.1"/>
    </source>
</evidence>
<keyword evidence="2" id="KW-1133">Transmembrane helix</keyword>
<dbReference type="EMBL" id="FORP01000012">
    <property type="protein sequence ID" value="SFK01178.1"/>
    <property type="molecule type" value="Genomic_DNA"/>
</dbReference>
<dbReference type="STRING" id="115433.SAMN05421835_11243"/>